<accession>A0A1H8LKS5</accession>
<evidence type="ECO:0000313" key="3">
    <source>
        <dbReference type="Proteomes" id="UP000198942"/>
    </source>
</evidence>
<keyword evidence="1" id="KW-0472">Membrane</keyword>
<keyword evidence="1" id="KW-0812">Transmembrane</keyword>
<feature type="transmembrane region" description="Helical" evidence="1">
    <location>
        <begin position="18"/>
        <end position="34"/>
    </location>
</feature>
<dbReference type="EMBL" id="FOCL01000005">
    <property type="protein sequence ID" value="SEO05406.1"/>
    <property type="molecule type" value="Genomic_DNA"/>
</dbReference>
<sequence>MSLRAIAWQPHAIQSDPVLFAIASFLAMTWRLILRFELQYLLSQCFPFFLHLFQLGLFGTVGSVGLL</sequence>
<gene>
    <name evidence="2" type="ORF">SAMN05192574_105128</name>
</gene>
<reference evidence="3" key="1">
    <citation type="submission" date="2016-10" db="EMBL/GenBank/DDBJ databases">
        <authorList>
            <person name="Varghese N."/>
            <person name="Submissions S."/>
        </authorList>
    </citation>
    <scope>NUCLEOTIDE SEQUENCE [LARGE SCALE GENOMIC DNA]</scope>
    <source>
        <strain evidence="3">Gh-48</strain>
    </source>
</reference>
<keyword evidence="1" id="KW-1133">Transmembrane helix</keyword>
<evidence type="ECO:0000313" key="2">
    <source>
        <dbReference type="EMBL" id="SEO05406.1"/>
    </source>
</evidence>
<feature type="transmembrane region" description="Helical" evidence="1">
    <location>
        <begin position="46"/>
        <end position="66"/>
    </location>
</feature>
<dbReference type="Proteomes" id="UP000198942">
    <property type="component" value="Unassembled WGS sequence"/>
</dbReference>
<evidence type="ECO:0000256" key="1">
    <source>
        <dbReference type="SAM" id="Phobius"/>
    </source>
</evidence>
<dbReference type="AlphaFoldDB" id="A0A1H8LKS5"/>
<name>A0A1H8LKS5_9SPHI</name>
<organism evidence="2 3">
    <name type="scientific">Mucilaginibacter gossypiicola</name>
    <dbReference type="NCBI Taxonomy" id="551995"/>
    <lineage>
        <taxon>Bacteria</taxon>
        <taxon>Pseudomonadati</taxon>
        <taxon>Bacteroidota</taxon>
        <taxon>Sphingobacteriia</taxon>
        <taxon>Sphingobacteriales</taxon>
        <taxon>Sphingobacteriaceae</taxon>
        <taxon>Mucilaginibacter</taxon>
    </lineage>
</organism>
<proteinExistence type="predicted"/>
<keyword evidence="3" id="KW-1185">Reference proteome</keyword>
<protein>
    <submittedName>
        <fullName evidence="2">Uncharacterized protein</fullName>
    </submittedName>
</protein>